<dbReference type="GO" id="GO:0030976">
    <property type="term" value="F:thiamine pyrophosphate binding"/>
    <property type="evidence" value="ECO:0007669"/>
    <property type="project" value="InterPro"/>
</dbReference>
<dbReference type="GO" id="GO:0043805">
    <property type="term" value="F:indolepyruvate ferredoxin oxidoreductase activity"/>
    <property type="evidence" value="ECO:0007669"/>
    <property type="project" value="UniProtKB-UniRule"/>
</dbReference>
<evidence type="ECO:0000256" key="9">
    <source>
        <dbReference type="ARBA" id="ARBA00023002"/>
    </source>
</evidence>
<keyword evidence="9 14" id="KW-0560">Oxidoreductase</keyword>
<dbReference type="PROSITE" id="PS51379">
    <property type="entry name" value="4FE4S_FER_2"/>
    <property type="match status" value="2"/>
</dbReference>
<dbReference type="FunFam" id="3.40.50.970:FF:000039">
    <property type="entry name" value="Indolepyruvate oxidoreductase subunit IorA"/>
    <property type="match status" value="1"/>
</dbReference>
<dbReference type="CDD" id="cd02008">
    <property type="entry name" value="TPP_IOR_alpha"/>
    <property type="match status" value="1"/>
</dbReference>
<gene>
    <name evidence="17" type="ordered locus">Mahau_2181</name>
</gene>
<reference evidence="17 18" key="2">
    <citation type="journal article" date="2011" name="Stand. Genomic Sci.">
        <title>Complete genome sequence of Mahella australiensis type strain (50-1 BON).</title>
        <authorList>
            <person name="Sikorski J."/>
            <person name="Teshima H."/>
            <person name="Nolan M."/>
            <person name="Lucas S."/>
            <person name="Hammon N."/>
            <person name="Deshpande S."/>
            <person name="Cheng J.F."/>
            <person name="Pitluck S."/>
            <person name="Liolios K."/>
            <person name="Pagani I."/>
            <person name="Ivanova N."/>
            <person name="Huntemann M."/>
            <person name="Mavromatis K."/>
            <person name="Ovchinikova G."/>
            <person name="Pati A."/>
            <person name="Tapia R."/>
            <person name="Han C."/>
            <person name="Goodwin L."/>
            <person name="Chen A."/>
            <person name="Palaniappan K."/>
            <person name="Land M."/>
            <person name="Hauser L."/>
            <person name="Ngatchou-Djao O.D."/>
            <person name="Rohde M."/>
            <person name="Pukall R."/>
            <person name="Spring S."/>
            <person name="Abt B."/>
            <person name="Goker M."/>
            <person name="Detter J.C."/>
            <person name="Woyke T."/>
            <person name="Bristow J."/>
            <person name="Markowitz V."/>
            <person name="Hugenholtz P."/>
            <person name="Eisen J.A."/>
            <person name="Kyrpides N.C."/>
            <person name="Klenk H.P."/>
            <person name="Lapidus A."/>
        </authorList>
    </citation>
    <scope>NUCLEOTIDE SEQUENCE [LARGE SCALE GENOMIC DNA]</scope>
    <source>
        <strain evidence="18">DSM 15567 / CIP 107919 / 50-1 BON</strain>
    </source>
</reference>
<dbReference type="Gene3D" id="3.40.50.970">
    <property type="match status" value="2"/>
</dbReference>
<dbReference type="NCBIfam" id="TIGR03336">
    <property type="entry name" value="IOR_alpha"/>
    <property type="match status" value="1"/>
</dbReference>
<organism evidence="17 18">
    <name type="scientific">Mahella australiensis (strain DSM 15567 / CIP 107919 / 50-1 BON)</name>
    <dbReference type="NCBI Taxonomy" id="697281"/>
    <lineage>
        <taxon>Bacteria</taxon>
        <taxon>Bacillati</taxon>
        <taxon>Bacillota</taxon>
        <taxon>Clostridia</taxon>
        <taxon>Thermoanaerobacterales</taxon>
        <taxon>Thermoanaerobacterales Family IV. Incertae Sedis</taxon>
        <taxon>Mahella</taxon>
    </lineage>
</organism>
<dbReference type="InterPro" id="IPR017721">
    <property type="entry name" value="IorA"/>
</dbReference>
<dbReference type="InterPro" id="IPR011766">
    <property type="entry name" value="TPP_enzyme_TPP-bd"/>
</dbReference>
<evidence type="ECO:0000256" key="4">
    <source>
        <dbReference type="ARBA" id="ARBA00017710"/>
    </source>
</evidence>
<comment type="subunit">
    <text evidence="2">Heterodimer of the IorA and IorB subunits.</text>
</comment>
<comment type="cofactor">
    <cofactor evidence="14 15">
        <name>[4Fe-4S] cluster</name>
        <dbReference type="ChEBI" id="CHEBI:49883"/>
    </cofactor>
    <text evidence="14 15">Binds 2 [4Fe-4S] clusters. In this family the first cluster has a non-standard and varying [4Fe-4S] binding motif CX(2)CX(2)CX(4-5)CP.</text>
</comment>
<dbReference type="GO" id="GO:0046872">
    <property type="term" value="F:metal ion binding"/>
    <property type="evidence" value="ECO:0007669"/>
    <property type="project" value="UniProtKB-UniRule"/>
</dbReference>
<keyword evidence="7 14" id="KW-0479">Metal-binding</keyword>
<evidence type="ECO:0000256" key="3">
    <source>
        <dbReference type="ARBA" id="ARBA00012812"/>
    </source>
</evidence>
<dbReference type="KEGG" id="mas:Mahau_2181"/>
<dbReference type="PANTHER" id="PTHR43710">
    <property type="entry name" value="2-HYDROXYACYL-COA LYASE"/>
    <property type="match status" value="1"/>
</dbReference>
<keyword evidence="18" id="KW-1185">Reference proteome</keyword>
<proteinExistence type="predicted"/>
<dbReference type="CDD" id="cd07034">
    <property type="entry name" value="TPP_PYR_PFOR_IOR-alpha_like"/>
    <property type="match status" value="1"/>
</dbReference>
<evidence type="ECO:0000256" key="6">
    <source>
        <dbReference type="ARBA" id="ARBA00022485"/>
    </source>
</evidence>
<feature type="binding site" evidence="15">
    <location>
        <position position="538"/>
    </location>
    <ligand>
        <name>[4Fe-4S] cluster</name>
        <dbReference type="ChEBI" id="CHEBI:49883"/>
        <label>1</label>
    </ligand>
</feature>
<dbReference type="InterPro" id="IPR017896">
    <property type="entry name" value="4Fe4S_Fe-S-bd"/>
</dbReference>
<keyword evidence="8 14" id="KW-0249">Electron transport</keyword>
<dbReference type="Pfam" id="PF02775">
    <property type="entry name" value="TPP_enzyme_C"/>
    <property type="match status" value="1"/>
</dbReference>
<evidence type="ECO:0000256" key="11">
    <source>
        <dbReference type="ARBA" id="ARBA00023014"/>
    </source>
</evidence>
<accession>F4A398</accession>
<dbReference type="EC" id="1.2.7.8" evidence="3 14"/>
<dbReference type="PANTHER" id="PTHR43710:SF5">
    <property type="entry name" value="INDOLEPYRUVATE FERREDOXIN OXIDOREDUCTASE ALPHA SUBUNIT"/>
    <property type="match status" value="1"/>
</dbReference>
<dbReference type="GO" id="GO:0051539">
    <property type="term" value="F:4 iron, 4 sulfur cluster binding"/>
    <property type="evidence" value="ECO:0007669"/>
    <property type="project" value="UniProtKB-UniRule"/>
</dbReference>
<evidence type="ECO:0000313" key="17">
    <source>
        <dbReference type="EMBL" id="AEE97353.1"/>
    </source>
</evidence>
<dbReference type="Proteomes" id="UP000008457">
    <property type="component" value="Chromosome"/>
</dbReference>
<evidence type="ECO:0000256" key="13">
    <source>
        <dbReference type="ARBA" id="ARBA00048332"/>
    </source>
</evidence>
<dbReference type="OrthoDB" id="9804603at2"/>
<evidence type="ECO:0000256" key="7">
    <source>
        <dbReference type="ARBA" id="ARBA00022723"/>
    </source>
</evidence>
<feature type="binding site" evidence="15">
    <location>
        <position position="535"/>
    </location>
    <ligand>
        <name>[4Fe-4S] cluster</name>
        <dbReference type="ChEBI" id="CHEBI:49883"/>
        <label>1</label>
    </ligand>
</feature>
<feature type="binding site" evidence="15">
    <location>
        <position position="541"/>
    </location>
    <ligand>
        <name>[4Fe-4S] cluster</name>
        <dbReference type="ChEBI" id="CHEBI:49883"/>
        <label>1</label>
    </ligand>
</feature>
<feature type="binding site" evidence="15">
    <location>
        <position position="573"/>
    </location>
    <ligand>
        <name>[4Fe-4S] cluster</name>
        <dbReference type="ChEBI" id="CHEBI:49883"/>
        <label>1</label>
    </ligand>
</feature>
<sequence length="583" mass="63602">MKDLLLGNEALARGAYEAGVRVATAYPGTPSTEITEAMALYPAEEVYVEWSPNEKVALEVATGASVAGARAMASMKHVGLNVAADPLFTAAYTGVNGGLVIITADDPGLFSSQNEQDNRLYAQAAHIPMLEPSDSQEAKDFAMMAFELSERFDLPILLRMTTRVSHARGLVEIGERKNMPLKEYKRDINKYVMMPAMAKRRHYSLVERMSRVEAYANECPVNRIEWGDRRIGIITDGIAYQYAKEAMPDASYLKLGMVYPLPVELIKEFAAGVDKLYVIEELEPFIETHVKALGIHAIGKEIFPAVDELSAEIIAKALLGRGFATSEREKLAEQHVPVRPPVMCPGCPHRGVFYVLDKLKLTVTGDIGCYTLGATAPLSAMDLCVCMGASIGSALGMEKARGKDWAHKTVAVIGDSTFIHSGITGLIDMVYNKGTGTVIILDNSTTGMTGHQDHPATGWTIRKEPTYQASLEALAKAVGVNRITVIDPYDMEHLEAVIKEETATDEPSVIIARRPCILLDKKRTYTPYTVDMDKCMGCEICMHLGCPAMENDDGAFVIDVTQCNGCGLCSNLCIFDAIKEADI</sequence>
<dbReference type="Gene3D" id="3.30.70.20">
    <property type="match status" value="1"/>
</dbReference>
<evidence type="ECO:0000313" key="18">
    <source>
        <dbReference type="Proteomes" id="UP000008457"/>
    </source>
</evidence>
<keyword evidence="6 14" id="KW-0004">4Fe-4S</keyword>
<dbReference type="InterPro" id="IPR045025">
    <property type="entry name" value="HACL1-like"/>
</dbReference>
<dbReference type="PIRSF" id="PIRSF006439">
    <property type="entry name" value="Indolepyruvate_ferr_oxidored"/>
    <property type="match status" value="1"/>
</dbReference>
<reference evidence="18" key="1">
    <citation type="submission" date="2010-11" db="EMBL/GenBank/DDBJ databases">
        <title>The complete genome of Mahella australiensis DSM 15567.</title>
        <authorList>
            <consortium name="US DOE Joint Genome Institute (JGI-PGF)"/>
            <person name="Lucas S."/>
            <person name="Copeland A."/>
            <person name="Lapidus A."/>
            <person name="Bruce D."/>
            <person name="Goodwin L."/>
            <person name="Pitluck S."/>
            <person name="Kyrpides N."/>
            <person name="Mavromatis K."/>
            <person name="Pagani I."/>
            <person name="Ivanova N."/>
            <person name="Teshima H."/>
            <person name="Brettin T."/>
            <person name="Detter J.C."/>
            <person name="Han C."/>
            <person name="Tapia R."/>
            <person name="Land M."/>
            <person name="Hauser L."/>
            <person name="Markowitz V."/>
            <person name="Cheng J.-F."/>
            <person name="Hugenholtz P."/>
            <person name="Woyke T."/>
            <person name="Wu D."/>
            <person name="Spring S."/>
            <person name="Pukall R."/>
            <person name="Steenblock K."/>
            <person name="Schneider S."/>
            <person name="Klenk H.-P."/>
            <person name="Eisen J.A."/>
        </authorList>
    </citation>
    <scope>NUCLEOTIDE SEQUENCE [LARGE SCALE GENOMIC DNA]</scope>
    <source>
        <strain evidence="18">DSM 15567 / CIP 107919 / 50-1 BON</strain>
    </source>
</reference>
<dbReference type="EMBL" id="CP002360">
    <property type="protein sequence ID" value="AEE97353.1"/>
    <property type="molecule type" value="Genomic_DNA"/>
</dbReference>
<keyword evidence="5 14" id="KW-0813">Transport</keyword>
<feature type="binding site" evidence="15">
    <location>
        <position position="566"/>
    </location>
    <ligand>
        <name>[4Fe-4S] cluster</name>
        <dbReference type="ChEBI" id="CHEBI:49883"/>
        <label>2</label>
    </ligand>
</feature>
<comment type="function">
    <text evidence="1 14">Catalyzes the ferredoxin-dependent oxidative decarboxylation of arylpyruvates.</text>
</comment>
<dbReference type="eggNOG" id="COG4231">
    <property type="taxonomic scope" value="Bacteria"/>
</dbReference>
<feature type="binding site" evidence="15">
    <location>
        <position position="569"/>
    </location>
    <ligand>
        <name>[4Fe-4S] cluster</name>
        <dbReference type="ChEBI" id="CHEBI:49883"/>
        <label>2</label>
    </ligand>
</feature>
<dbReference type="STRING" id="697281.Mahau_2181"/>
<evidence type="ECO:0000256" key="1">
    <source>
        <dbReference type="ARBA" id="ARBA00002995"/>
    </source>
</evidence>
<dbReference type="InterPro" id="IPR029061">
    <property type="entry name" value="THDP-binding"/>
</dbReference>
<evidence type="ECO:0000256" key="10">
    <source>
        <dbReference type="ARBA" id="ARBA00023004"/>
    </source>
</evidence>
<protein>
    <recommendedName>
        <fullName evidence="4 14">Indolepyruvate oxidoreductase subunit IorA</fullName>
        <shortName evidence="14">IOR</shortName>
        <ecNumber evidence="3 14">1.2.7.8</ecNumber>
    </recommendedName>
    <alternativeName>
        <fullName evidence="12 14">Indolepyruvate ferredoxin oxidoreductase subunit alpha</fullName>
    </alternativeName>
</protein>
<dbReference type="InterPro" id="IPR002880">
    <property type="entry name" value="Pyrv_Fd/Flavodoxin_OxRdtase_N"/>
</dbReference>
<dbReference type="HOGENOM" id="CLU_017727_0_0_9"/>
<evidence type="ECO:0000256" key="5">
    <source>
        <dbReference type="ARBA" id="ARBA00022448"/>
    </source>
</evidence>
<dbReference type="AlphaFoldDB" id="F4A398"/>
<evidence type="ECO:0000259" key="16">
    <source>
        <dbReference type="PROSITE" id="PS51379"/>
    </source>
</evidence>
<evidence type="ECO:0000256" key="2">
    <source>
        <dbReference type="ARBA" id="ARBA00011238"/>
    </source>
</evidence>
<feature type="domain" description="4Fe-4S ferredoxin-type" evidence="16">
    <location>
        <begin position="526"/>
        <end position="547"/>
    </location>
</feature>
<feature type="binding site" evidence="15">
    <location>
        <position position="546"/>
    </location>
    <ligand>
        <name>[4Fe-4S] cluster</name>
        <dbReference type="ChEBI" id="CHEBI:49883"/>
        <label>2</label>
    </ligand>
</feature>
<dbReference type="RefSeq" id="WP_013781780.1">
    <property type="nucleotide sequence ID" value="NC_015520.1"/>
</dbReference>
<evidence type="ECO:0000256" key="15">
    <source>
        <dbReference type="PIRSR" id="PIRSR006439-50"/>
    </source>
</evidence>
<comment type="catalytic activity">
    <reaction evidence="13 14">
        <text>indole-3-pyruvate + 2 oxidized [2Fe-2S]-[ferredoxin] + CoA = (indol-3-yl)acetyl-CoA + 2 reduced [2Fe-2S]-[ferredoxin] + CO2 + H(+)</text>
        <dbReference type="Rhea" id="RHEA:12645"/>
        <dbReference type="Rhea" id="RHEA-COMP:10000"/>
        <dbReference type="Rhea" id="RHEA-COMP:10001"/>
        <dbReference type="ChEBI" id="CHEBI:15378"/>
        <dbReference type="ChEBI" id="CHEBI:16526"/>
        <dbReference type="ChEBI" id="CHEBI:17640"/>
        <dbReference type="ChEBI" id="CHEBI:33737"/>
        <dbReference type="ChEBI" id="CHEBI:33738"/>
        <dbReference type="ChEBI" id="CHEBI:57271"/>
        <dbReference type="ChEBI" id="CHEBI:57287"/>
        <dbReference type="EC" id="1.2.7.8"/>
    </reaction>
</comment>
<keyword evidence="11 14" id="KW-0411">Iron-sulfur</keyword>
<dbReference type="InterPro" id="IPR009014">
    <property type="entry name" value="Transketo_C/PFOR_II"/>
</dbReference>
<dbReference type="SUPFAM" id="SSF52518">
    <property type="entry name" value="Thiamin diphosphate-binding fold (THDP-binding)"/>
    <property type="match status" value="2"/>
</dbReference>
<name>F4A398_MAHA5</name>
<evidence type="ECO:0000256" key="12">
    <source>
        <dbReference type="ARBA" id="ARBA00030514"/>
    </source>
</evidence>
<evidence type="ECO:0000256" key="8">
    <source>
        <dbReference type="ARBA" id="ARBA00022982"/>
    </source>
</evidence>
<keyword evidence="10 14" id="KW-0408">Iron</keyword>
<feature type="domain" description="4Fe-4S ferredoxin-type" evidence="16">
    <location>
        <begin position="554"/>
        <end position="583"/>
    </location>
</feature>
<dbReference type="Pfam" id="PF01855">
    <property type="entry name" value="POR_N"/>
    <property type="match status" value="1"/>
</dbReference>
<feature type="binding site" evidence="15">
    <location>
        <position position="563"/>
    </location>
    <ligand>
        <name>[4Fe-4S] cluster</name>
        <dbReference type="ChEBI" id="CHEBI:49883"/>
        <label>2</label>
    </ligand>
</feature>
<dbReference type="SUPFAM" id="SSF52922">
    <property type="entry name" value="TK C-terminal domain-like"/>
    <property type="match status" value="1"/>
</dbReference>
<evidence type="ECO:0000256" key="14">
    <source>
        <dbReference type="PIRNR" id="PIRNR006439"/>
    </source>
</evidence>